<keyword evidence="2" id="KW-0813">Transport</keyword>
<keyword evidence="4" id="KW-1185">Reference proteome</keyword>
<evidence type="ECO:0000256" key="1">
    <source>
        <dbReference type="ARBA" id="ARBA00007535"/>
    </source>
</evidence>
<dbReference type="GO" id="GO:0016020">
    <property type="term" value="C:membrane"/>
    <property type="evidence" value="ECO:0007669"/>
    <property type="project" value="UniProtKB-SubCell"/>
</dbReference>
<dbReference type="eggNOG" id="KOG2662">
    <property type="taxonomic scope" value="Eukaryota"/>
</dbReference>
<sequence>MDSKLWCALAVDKHEFLQLERASIIQRTGIHARDLRILDPLLSNPSTILIRERAIVLNLEHIKAIITRNEVLVRNPNNVDVVPVIEELRQRLKENEFEIEALKVALESINKFLGAQVEELEIHGFSALDDLLAKINRYNLKRVRTLKGGVAGLVARLQKVANKVNGELEDLLKEDDDNYFFPGAHEEVLEWHFMQVEGMITKLKTLSEHVIDTEKHIKIQIVNRRNGLIQIGLILNACVLAMSFFSMIASFFGMNLVPKRWQICCHPEFFNLEAWTFDLQKKEFT</sequence>
<feature type="transmembrane region" description="Helical" evidence="2">
    <location>
        <begin position="228"/>
        <end position="252"/>
    </location>
</feature>
<keyword evidence="2" id="KW-0460">Magnesium</keyword>
<dbReference type="Pfam" id="PF22099">
    <property type="entry name" value="MRS2-like"/>
    <property type="match status" value="1"/>
</dbReference>
<name>D8SWD8_SELML</name>
<keyword evidence="2" id="KW-1133">Transmembrane helix</keyword>
<keyword evidence="2" id="KW-0472">Membrane</keyword>
<protein>
    <recommendedName>
        <fullName evidence="2">Magnesium transporter</fullName>
    </recommendedName>
</protein>
<organism evidence="4">
    <name type="scientific">Selaginella moellendorffii</name>
    <name type="common">Spikemoss</name>
    <dbReference type="NCBI Taxonomy" id="88036"/>
    <lineage>
        <taxon>Eukaryota</taxon>
        <taxon>Viridiplantae</taxon>
        <taxon>Streptophyta</taxon>
        <taxon>Embryophyta</taxon>
        <taxon>Tracheophyta</taxon>
        <taxon>Lycopodiopsida</taxon>
        <taxon>Selaginellales</taxon>
        <taxon>Selaginellaceae</taxon>
        <taxon>Selaginella</taxon>
    </lineage>
</organism>
<dbReference type="Gene3D" id="2.40.128.330">
    <property type="match status" value="1"/>
</dbReference>
<comment type="caution">
    <text evidence="2">Lacks conserved residue(s) required for the propagation of feature annotation.</text>
</comment>
<proteinExistence type="inferred from homology"/>
<dbReference type="Proteomes" id="UP000001514">
    <property type="component" value="Unassembled WGS sequence"/>
</dbReference>
<evidence type="ECO:0000313" key="4">
    <source>
        <dbReference type="Proteomes" id="UP000001514"/>
    </source>
</evidence>
<comment type="similarity">
    <text evidence="1 2">Belongs to the CorA metal ion transporter (MIT) (TC 1.A.35.5) family.</text>
</comment>
<reference evidence="3 4" key="1">
    <citation type="journal article" date="2011" name="Science">
        <title>The Selaginella genome identifies genetic changes associated with the evolution of vascular plants.</title>
        <authorList>
            <person name="Banks J.A."/>
            <person name="Nishiyama T."/>
            <person name="Hasebe M."/>
            <person name="Bowman J.L."/>
            <person name="Gribskov M."/>
            <person name="dePamphilis C."/>
            <person name="Albert V.A."/>
            <person name="Aono N."/>
            <person name="Aoyama T."/>
            <person name="Ambrose B.A."/>
            <person name="Ashton N.W."/>
            <person name="Axtell M.J."/>
            <person name="Barker E."/>
            <person name="Barker M.S."/>
            <person name="Bennetzen J.L."/>
            <person name="Bonawitz N.D."/>
            <person name="Chapple C."/>
            <person name="Cheng C."/>
            <person name="Correa L.G."/>
            <person name="Dacre M."/>
            <person name="DeBarry J."/>
            <person name="Dreyer I."/>
            <person name="Elias M."/>
            <person name="Engstrom E.M."/>
            <person name="Estelle M."/>
            <person name="Feng L."/>
            <person name="Finet C."/>
            <person name="Floyd S.K."/>
            <person name="Frommer W.B."/>
            <person name="Fujita T."/>
            <person name="Gramzow L."/>
            <person name="Gutensohn M."/>
            <person name="Harholt J."/>
            <person name="Hattori M."/>
            <person name="Heyl A."/>
            <person name="Hirai T."/>
            <person name="Hiwatashi Y."/>
            <person name="Ishikawa M."/>
            <person name="Iwata M."/>
            <person name="Karol K.G."/>
            <person name="Koehler B."/>
            <person name="Kolukisaoglu U."/>
            <person name="Kubo M."/>
            <person name="Kurata T."/>
            <person name="Lalonde S."/>
            <person name="Li K."/>
            <person name="Li Y."/>
            <person name="Litt A."/>
            <person name="Lyons E."/>
            <person name="Manning G."/>
            <person name="Maruyama T."/>
            <person name="Michael T.P."/>
            <person name="Mikami K."/>
            <person name="Miyazaki S."/>
            <person name="Morinaga S."/>
            <person name="Murata T."/>
            <person name="Mueller-Roeber B."/>
            <person name="Nelson D.R."/>
            <person name="Obara M."/>
            <person name="Oguri Y."/>
            <person name="Olmstead R.G."/>
            <person name="Onodera N."/>
            <person name="Petersen B.L."/>
            <person name="Pils B."/>
            <person name="Prigge M."/>
            <person name="Rensing S.A."/>
            <person name="Riano-Pachon D.M."/>
            <person name="Roberts A.W."/>
            <person name="Sato Y."/>
            <person name="Scheller H.V."/>
            <person name="Schulz B."/>
            <person name="Schulz C."/>
            <person name="Shakirov E.V."/>
            <person name="Shibagaki N."/>
            <person name="Shinohara N."/>
            <person name="Shippen D.E."/>
            <person name="Soerensen I."/>
            <person name="Sotooka R."/>
            <person name="Sugimoto N."/>
            <person name="Sugita M."/>
            <person name="Sumikawa N."/>
            <person name="Tanurdzic M."/>
            <person name="Theissen G."/>
            <person name="Ulvskov P."/>
            <person name="Wakazuki S."/>
            <person name="Weng J.K."/>
            <person name="Willats W.W."/>
            <person name="Wipf D."/>
            <person name="Wolf P.G."/>
            <person name="Yang L."/>
            <person name="Zimmer A.D."/>
            <person name="Zhu Q."/>
            <person name="Mitros T."/>
            <person name="Hellsten U."/>
            <person name="Loque D."/>
            <person name="Otillar R."/>
            <person name="Salamov A."/>
            <person name="Schmutz J."/>
            <person name="Shapiro H."/>
            <person name="Lindquist E."/>
            <person name="Lucas S."/>
            <person name="Rokhsar D."/>
            <person name="Grigoriev I.V."/>
        </authorList>
    </citation>
    <scope>NUCLEOTIDE SEQUENCE [LARGE SCALE GENOMIC DNA]</scope>
</reference>
<dbReference type="InterPro" id="IPR039204">
    <property type="entry name" value="MRS2-like"/>
</dbReference>
<evidence type="ECO:0000256" key="2">
    <source>
        <dbReference type="RuleBase" id="RU366041"/>
    </source>
</evidence>
<gene>
    <name evidence="3" type="ORF">SELMODRAFT_426446</name>
</gene>
<keyword evidence="2" id="KW-0812">Transmembrane</keyword>
<dbReference type="GO" id="GO:0015095">
    <property type="term" value="F:magnesium ion transmembrane transporter activity"/>
    <property type="evidence" value="ECO:0000318"/>
    <property type="project" value="GO_Central"/>
</dbReference>
<keyword evidence="2" id="KW-0406">Ion transport</keyword>
<dbReference type="CDD" id="cd12823">
    <property type="entry name" value="Mrs2_Mfm1p-like"/>
    <property type="match status" value="1"/>
</dbReference>
<dbReference type="PANTHER" id="PTHR13890">
    <property type="entry name" value="RNA SPLICING PROTEIN MRS2, MITOCHONDRIAL"/>
    <property type="match status" value="1"/>
</dbReference>
<dbReference type="GO" id="GO:0015693">
    <property type="term" value="P:magnesium ion transport"/>
    <property type="evidence" value="ECO:0000318"/>
    <property type="project" value="GO_Central"/>
</dbReference>
<comment type="subcellular location">
    <subcellularLocation>
        <location evidence="2">Membrane</location>
        <topology evidence="2">Multi-pass membrane protein</topology>
    </subcellularLocation>
</comment>
<dbReference type="Gene3D" id="1.20.58.340">
    <property type="entry name" value="Magnesium transport protein CorA, transmembrane region"/>
    <property type="match status" value="1"/>
</dbReference>
<dbReference type="PANTHER" id="PTHR13890:SF31">
    <property type="entry name" value="MAGNESIUM TRANSPORTER MRS2-2-RELATED"/>
    <property type="match status" value="1"/>
</dbReference>
<dbReference type="KEGG" id="smo:SELMODRAFT_426446"/>
<dbReference type="InParanoid" id="D8SWD8"/>
<dbReference type="AlphaFoldDB" id="D8SWD8"/>
<comment type="function">
    <text evidence="2">Magnesium transporter that may mediate the influx of magnesium.</text>
</comment>
<dbReference type="EMBL" id="GL377648">
    <property type="protein sequence ID" value="EFJ11276.1"/>
    <property type="molecule type" value="Genomic_DNA"/>
</dbReference>
<dbReference type="Gramene" id="EFJ11276">
    <property type="protein sequence ID" value="EFJ11276"/>
    <property type="gene ID" value="SELMODRAFT_426446"/>
</dbReference>
<accession>D8SWD8</accession>
<evidence type="ECO:0000313" key="3">
    <source>
        <dbReference type="EMBL" id="EFJ11276.1"/>
    </source>
</evidence>
<dbReference type="HOGENOM" id="CLU_034694_1_0_1"/>